<dbReference type="SUPFAM" id="SSF49503">
    <property type="entry name" value="Cupredoxins"/>
    <property type="match status" value="1"/>
</dbReference>
<sequence length="335" mass="36684">MQIEQSGSYVAGRLWLPPFLFRDGCNLVLFKTLLGSTETSQCTSSACRSASSGPLITSPSHCRSLGTSGRNISSISTSLGLIKTQARGHPSMVIGLFCRRHPHRSPATRVWCHVPTSFAAGRSIVTVAITWPSPLATWCRWSSTTWAQEQVLPVQPVHIHGHHFYVLDMGFPEYNSSDGRYSSQNPDIDCGTSERCNAKRWADQSWEGGNKPGLNLRDPPMKDTVIVPVGGYVVIRFTADNPGWWFVHCHIEIHKVEGMAMMIREGTQGQMNPPPPGFPTCREFHWSSAEFERAKKGYSTSWTHTLSVAAGGGIGAAVGFIVGLAVGIICTVLRM</sequence>
<keyword evidence="2" id="KW-0479">Metal-binding</keyword>
<dbReference type="EC" id="1.16.3.1" evidence="1"/>
<dbReference type="Pfam" id="PF07731">
    <property type="entry name" value="Cu-oxidase_2"/>
    <property type="match status" value="1"/>
</dbReference>
<organism evidence="7 8">
    <name type="scientific">Branchiostoma floridae</name>
    <name type="common">Florida lancelet</name>
    <name type="synonym">Amphioxus</name>
    <dbReference type="NCBI Taxonomy" id="7739"/>
    <lineage>
        <taxon>Eukaryota</taxon>
        <taxon>Metazoa</taxon>
        <taxon>Chordata</taxon>
        <taxon>Cephalochordata</taxon>
        <taxon>Leptocardii</taxon>
        <taxon>Amphioxiformes</taxon>
        <taxon>Branchiostomatidae</taxon>
        <taxon>Branchiostoma</taxon>
    </lineage>
</organism>
<evidence type="ECO:0000256" key="2">
    <source>
        <dbReference type="ARBA" id="ARBA00022723"/>
    </source>
</evidence>
<dbReference type="GeneID" id="118406614"/>
<dbReference type="InterPro" id="IPR011706">
    <property type="entry name" value="Cu-oxidase_C"/>
</dbReference>
<keyword evidence="7" id="KW-1185">Reference proteome</keyword>
<accession>A0A9J7KH08</accession>
<dbReference type="GO" id="GO:0005507">
    <property type="term" value="F:copper ion binding"/>
    <property type="evidence" value="ECO:0007669"/>
    <property type="project" value="InterPro"/>
</dbReference>
<dbReference type="OrthoDB" id="10066563at2759"/>
<dbReference type="CDD" id="cd13905">
    <property type="entry name" value="CuRO_3_tcLLC2_insect_like"/>
    <property type="match status" value="1"/>
</dbReference>
<keyword evidence="5" id="KW-0472">Membrane</keyword>
<evidence type="ECO:0000256" key="3">
    <source>
        <dbReference type="ARBA" id="ARBA00023002"/>
    </source>
</evidence>
<dbReference type="RefSeq" id="XP_035662674.1">
    <property type="nucleotide sequence ID" value="XM_035806781.1"/>
</dbReference>
<evidence type="ECO:0000256" key="1">
    <source>
        <dbReference type="ARBA" id="ARBA00013107"/>
    </source>
</evidence>
<dbReference type="InterPro" id="IPR033138">
    <property type="entry name" value="Cu_oxidase_CS"/>
</dbReference>
<evidence type="ECO:0000256" key="5">
    <source>
        <dbReference type="SAM" id="Phobius"/>
    </source>
</evidence>
<keyword evidence="5" id="KW-0812">Transmembrane</keyword>
<dbReference type="PANTHER" id="PTHR11709:SF394">
    <property type="entry name" value="FI03373P-RELATED"/>
    <property type="match status" value="1"/>
</dbReference>
<keyword evidence="3" id="KW-0560">Oxidoreductase</keyword>
<dbReference type="PROSITE" id="PS00079">
    <property type="entry name" value="MULTICOPPER_OXIDASE1"/>
    <property type="match status" value="1"/>
</dbReference>
<keyword evidence="4" id="KW-0186">Copper</keyword>
<reference evidence="7" key="1">
    <citation type="journal article" date="2020" name="Nat. Ecol. Evol.">
        <title>Deeply conserved synteny resolves early events in vertebrate evolution.</title>
        <authorList>
            <person name="Simakov O."/>
            <person name="Marletaz F."/>
            <person name="Yue J.X."/>
            <person name="O'Connell B."/>
            <person name="Jenkins J."/>
            <person name="Brandt A."/>
            <person name="Calef R."/>
            <person name="Tung C.H."/>
            <person name="Huang T.K."/>
            <person name="Schmutz J."/>
            <person name="Satoh N."/>
            <person name="Yu J.K."/>
            <person name="Putnam N.H."/>
            <person name="Green R.E."/>
            <person name="Rokhsar D.S."/>
        </authorList>
    </citation>
    <scope>NUCLEOTIDE SEQUENCE [LARGE SCALE GENOMIC DNA]</scope>
    <source>
        <strain evidence="7">S238N-H82</strain>
    </source>
</reference>
<name>A0A9J7KH08_BRAFL</name>
<reference evidence="8" key="2">
    <citation type="submission" date="2025-08" db="UniProtKB">
        <authorList>
            <consortium name="RefSeq"/>
        </authorList>
    </citation>
    <scope>IDENTIFICATION</scope>
    <source>
        <strain evidence="8">S238N-H82</strain>
        <tissue evidence="8">Testes</tissue>
    </source>
</reference>
<dbReference type="GO" id="GO:0004322">
    <property type="term" value="F:ferroxidase activity"/>
    <property type="evidence" value="ECO:0007669"/>
    <property type="project" value="UniProtKB-EC"/>
</dbReference>
<dbReference type="Proteomes" id="UP000001554">
    <property type="component" value="Chromosome 19"/>
</dbReference>
<dbReference type="PANTHER" id="PTHR11709">
    <property type="entry name" value="MULTI-COPPER OXIDASE"/>
    <property type="match status" value="1"/>
</dbReference>
<feature type="transmembrane region" description="Helical" evidence="5">
    <location>
        <begin position="308"/>
        <end position="333"/>
    </location>
</feature>
<evidence type="ECO:0000256" key="4">
    <source>
        <dbReference type="ARBA" id="ARBA00023008"/>
    </source>
</evidence>
<dbReference type="InterPro" id="IPR045087">
    <property type="entry name" value="Cu-oxidase_fam"/>
</dbReference>
<dbReference type="Gene3D" id="2.60.40.420">
    <property type="entry name" value="Cupredoxins - blue copper proteins"/>
    <property type="match status" value="1"/>
</dbReference>
<dbReference type="AlphaFoldDB" id="A0A9J7KH08"/>
<dbReference type="InterPro" id="IPR002355">
    <property type="entry name" value="Cu_oxidase_Cu_BS"/>
</dbReference>
<dbReference type="PROSITE" id="PS00080">
    <property type="entry name" value="MULTICOPPER_OXIDASE2"/>
    <property type="match status" value="1"/>
</dbReference>
<evidence type="ECO:0000313" key="7">
    <source>
        <dbReference type="Proteomes" id="UP000001554"/>
    </source>
</evidence>
<dbReference type="KEGG" id="bfo:118406614"/>
<protein>
    <recommendedName>
        <fullName evidence="1">ferroxidase</fullName>
        <ecNumber evidence="1">1.16.3.1</ecNumber>
    </recommendedName>
</protein>
<evidence type="ECO:0000259" key="6">
    <source>
        <dbReference type="Pfam" id="PF07731"/>
    </source>
</evidence>
<feature type="domain" description="Plastocyanin-like" evidence="6">
    <location>
        <begin position="135"/>
        <end position="266"/>
    </location>
</feature>
<gene>
    <name evidence="8" type="primary">LOC118406614</name>
</gene>
<proteinExistence type="predicted"/>
<dbReference type="InterPro" id="IPR008972">
    <property type="entry name" value="Cupredoxin"/>
</dbReference>
<keyword evidence="5" id="KW-1133">Transmembrane helix</keyword>
<evidence type="ECO:0000313" key="8">
    <source>
        <dbReference type="RefSeq" id="XP_035662674.1"/>
    </source>
</evidence>